<feature type="region of interest" description="Disordered" evidence="1">
    <location>
        <begin position="1"/>
        <end position="34"/>
    </location>
</feature>
<evidence type="ECO:0000313" key="3">
    <source>
        <dbReference type="Proteomes" id="UP001432027"/>
    </source>
</evidence>
<proteinExistence type="predicted"/>
<organism evidence="2 3">
    <name type="scientific">Pristionchus entomophagus</name>
    <dbReference type="NCBI Taxonomy" id="358040"/>
    <lineage>
        <taxon>Eukaryota</taxon>
        <taxon>Metazoa</taxon>
        <taxon>Ecdysozoa</taxon>
        <taxon>Nematoda</taxon>
        <taxon>Chromadorea</taxon>
        <taxon>Rhabditida</taxon>
        <taxon>Rhabditina</taxon>
        <taxon>Diplogasteromorpha</taxon>
        <taxon>Diplogasteroidea</taxon>
        <taxon>Neodiplogasteridae</taxon>
        <taxon>Pristionchus</taxon>
    </lineage>
</organism>
<reference evidence="2" key="1">
    <citation type="submission" date="2023-10" db="EMBL/GenBank/DDBJ databases">
        <title>Genome assembly of Pristionchus species.</title>
        <authorList>
            <person name="Yoshida K."/>
            <person name="Sommer R.J."/>
        </authorList>
    </citation>
    <scope>NUCLEOTIDE SEQUENCE</scope>
    <source>
        <strain evidence="2">RS0144</strain>
    </source>
</reference>
<accession>A0AAV5TMS5</accession>
<name>A0AAV5TMS5_9BILA</name>
<keyword evidence="3" id="KW-1185">Reference proteome</keyword>
<sequence>MEDQRIGHKKLPFARQKEWTRAPPGSMRSTTLDSSNQVAFLGPKGLSVRSVLDLLSGHGRDHLAAALEEAISSAVAPSPLVQYSRQEAARRKFARSLSLDPSLSHSLLPFLLSKVLAGASKSTLALIRSSFLFFGGELVSPDIPVDLSSSLIRSVG</sequence>
<comment type="caution">
    <text evidence="2">The sequence shown here is derived from an EMBL/GenBank/DDBJ whole genome shotgun (WGS) entry which is preliminary data.</text>
</comment>
<evidence type="ECO:0000313" key="2">
    <source>
        <dbReference type="EMBL" id="GMS95735.1"/>
    </source>
</evidence>
<feature type="non-terminal residue" evidence="2">
    <location>
        <position position="156"/>
    </location>
</feature>
<gene>
    <name evidence="2" type="ORF">PENTCL1PPCAC_17910</name>
</gene>
<dbReference type="Proteomes" id="UP001432027">
    <property type="component" value="Unassembled WGS sequence"/>
</dbReference>
<dbReference type="AlphaFoldDB" id="A0AAV5TMS5"/>
<dbReference type="EMBL" id="BTSX01000004">
    <property type="protein sequence ID" value="GMS95735.1"/>
    <property type="molecule type" value="Genomic_DNA"/>
</dbReference>
<evidence type="ECO:0000256" key="1">
    <source>
        <dbReference type="SAM" id="MobiDB-lite"/>
    </source>
</evidence>
<protein>
    <submittedName>
        <fullName evidence="2">Uncharacterized protein</fullName>
    </submittedName>
</protein>